<gene>
    <name evidence="1" type="ORF">LCGC14_2358860</name>
</gene>
<reference evidence="1" key="1">
    <citation type="journal article" date="2015" name="Nature">
        <title>Complex archaea that bridge the gap between prokaryotes and eukaryotes.</title>
        <authorList>
            <person name="Spang A."/>
            <person name="Saw J.H."/>
            <person name="Jorgensen S.L."/>
            <person name="Zaremba-Niedzwiedzka K."/>
            <person name="Martijn J."/>
            <person name="Lind A.E."/>
            <person name="van Eijk R."/>
            <person name="Schleper C."/>
            <person name="Guy L."/>
            <person name="Ettema T.J."/>
        </authorList>
    </citation>
    <scope>NUCLEOTIDE SEQUENCE</scope>
</reference>
<organism evidence="1">
    <name type="scientific">marine sediment metagenome</name>
    <dbReference type="NCBI Taxonomy" id="412755"/>
    <lineage>
        <taxon>unclassified sequences</taxon>
        <taxon>metagenomes</taxon>
        <taxon>ecological metagenomes</taxon>
    </lineage>
</organism>
<evidence type="ECO:0000313" key="1">
    <source>
        <dbReference type="EMBL" id="KKL45118.1"/>
    </source>
</evidence>
<sequence length="147" mass="15661">MASINKQFTFENDTVIKHSDHNTNFDTIYNDYNGNITNFNIAAGAAIVDTKLAQISTASKVTAAAIVGTPWAEGMIINGFEIDHANENDTGITVSPGLILHGTTQVKTTASTAAILDTAGNYFDGNRPTYLDELSGGGNWNYIGIDT</sequence>
<proteinExistence type="predicted"/>
<dbReference type="EMBL" id="LAZR01034504">
    <property type="protein sequence ID" value="KKL45118.1"/>
    <property type="molecule type" value="Genomic_DNA"/>
</dbReference>
<name>A0A0F9C705_9ZZZZ</name>
<comment type="caution">
    <text evidence="1">The sequence shown here is derived from an EMBL/GenBank/DDBJ whole genome shotgun (WGS) entry which is preliminary data.</text>
</comment>
<accession>A0A0F9C705</accession>
<feature type="non-terminal residue" evidence="1">
    <location>
        <position position="147"/>
    </location>
</feature>
<dbReference type="AlphaFoldDB" id="A0A0F9C705"/>
<protein>
    <submittedName>
        <fullName evidence="1">Uncharacterized protein</fullName>
    </submittedName>
</protein>